<protein>
    <recommendedName>
        <fullName evidence="8">HSF-type DNA-binding domain-containing protein</fullName>
    </recommendedName>
</protein>
<dbReference type="GO" id="GO:0042726">
    <property type="term" value="P:flavin-containing compound metabolic process"/>
    <property type="evidence" value="ECO:0007669"/>
    <property type="project" value="TreeGrafter"/>
</dbReference>
<keyword evidence="2" id="KW-0805">Transcription regulation</keyword>
<dbReference type="SMART" id="SM00415">
    <property type="entry name" value="HSF"/>
    <property type="match status" value="1"/>
</dbReference>
<keyword evidence="10" id="KW-1185">Reference proteome</keyword>
<dbReference type="SMART" id="SM00852">
    <property type="entry name" value="MoCF_biosynth"/>
    <property type="match status" value="1"/>
</dbReference>
<dbReference type="EMBL" id="MBFR01000006">
    <property type="protein sequence ID" value="PVU97830.1"/>
    <property type="molecule type" value="Genomic_DNA"/>
</dbReference>
<feature type="compositionally biased region" description="Polar residues" evidence="7">
    <location>
        <begin position="454"/>
        <end position="468"/>
    </location>
</feature>
<dbReference type="InterPro" id="IPR056596">
    <property type="entry name" value="FLAD1_M"/>
</dbReference>
<keyword evidence="4" id="KW-0804">Transcription</keyword>
<dbReference type="GO" id="GO:0005634">
    <property type="term" value="C:nucleus"/>
    <property type="evidence" value="ECO:0007669"/>
    <property type="project" value="UniProtKB-SubCell"/>
</dbReference>
<feature type="region of interest" description="Disordered" evidence="7">
    <location>
        <begin position="390"/>
        <end position="423"/>
    </location>
</feature>
<dbReference type="Gene3D" id="1.10.10.10">
    <property type="entry name" value="Winged helix-like DNA-binding domain superfamily/Winged helix DNA-binding domain"/>
    <property type="match status" value="1"/>
</dbReference>
<dbReference type="Pfam" id="PF24102">
    <property type="entry name" value="FLAD1_M"/>
    <property type="match status" value="1"/>
</dbReference>
<accession>A0A2T9YZR5</accession>
<comment type="caution">
    <text evidence="9">The sequence shown here is derived from an EMBL/GenBank/DDBJ whole genome shotgun (WGS) entry which is preliminary data.</text>
</comment>
<dbReference type="InterPro" id="IPR000232">
    <property type="entry name" value="HSF_DNA-bd"/>
</dbReference>
<comment type="subcellular location">
    <subcellularLocation>
        <location evidence="1">Nucleus</location>
    </subcellularLocation>
</comment>
<evidence type="ECO:0000256" key="6">
    <source>
        <dbReference type="RuleBase" id="RU004020"/>
    </source>
</evidence>
<dbReference type="Pfam" id="PF00994">
    <property type="entry name" value="MoCF_biosynth"/>
    <property type="match status" value="1"/>
</dbReference>
<evidence type="ECO:0000313" key="9">
    <source>
        <dbReference type="EMBL" id="PVU97830.1"/>
    </source>
</evidence>
<dbReference type="PANTHER" id="PTHR47675:SF1">
    <property type="entry name" value="MOLYBDOPTERIN BINDING DOMAIN PROTEIN (AFU_ORTHOLOGUE AFUA_5G11210)"/>
    <property type="match status" value="1"/>
</dbReference>
<keyword evidence="5" id="KW-0539">Nucleus</keyword>
<dbReference type="PROSITE" id="PS00434">
    <property type="entry name" value="HSF_DOMAIN"/>
    <property type="match status" value="1"/>
</dbReference>
<comment type="similarity">
    <text evidence="6">Belongs to the HSF family.</text>
</comment>
<feature type="domain" description="HSF-type DNA-binding" evidence="8">
    <location>
        <begin position="56"/>
        <end position="80"/>
    </location>
</feature>
<evidence type="ECO:0000256" key="2">
    <source>
        <dbReference type="ARBA" id="ARBA00023015"/>
    </source>
</evidence>
<name>A0A2T9YZR5_9FUNG</name>
<evidence type="ECO:0000256" key="3">
    <source>
        <dbReference type="ARBA" id="ARBA00023125"/>
    </source>
</evidence>
<evidence type="ECO:0000313" key="10">
    <source>
        <dbReference type="Proteomes" id="UP000245383"/>
    </source>
</evidence>
<feature type="region of interest" description="Disordered" evidence="7">
    <location>
        <begin position="444"/>
        <end position="468"/>
    </location>
</feature>
<dbReference type="Gene3D" id="3.40.980.10">
    <property type="entry name" value="MoaB/Mog-like domain"/>
    <property type="match status" value="1"/>
</dbReference>
<evidence type="ECO:0000256" key="5">
    <source>
        <dbReference type="ARBA" id="ARBA00023242"/>
    </source>
</evidence>
<dbReference type="InterPro" id="IPR036425">
    <property type="entry name" value="MoaB/Mog-like_dom_sf"/>
</dbReference>
<evidence type="ECO:0000256" key="4">
    <source>
        <dbReference type="ARBA" id="ARBA00023163"/>
    </source>
</evidence>
<dbReference type="Pfam" id="PF00447">
    <property type="entry name" value="HSF_DNA-bind"/>
    <property type="match status" value="1"/>
</dbReference>
<dbReference type="GO" id="GO:0003700">
    <property type="term" value="F:DNA-binding transcription factor activity"/>
    <property type="evidence" value="ECO:0007669"/>
    <property type="project" value="InterPro"/>
</dbReference>
<evidence type="ECO:0000256" key="7">
    <source>
        <dbReference type="SAM" id="MobiDB-lite"/>
    </source>
</evidence>
<reference evidence="9 10" key="1">
    <citation type="journal article" date="2018" name="MBio">
        <title>Comparative Genomics Reveals the Core Gene Toolbox for the Fungus-Insect Symbiosis.</title>
        <authorList>
            <person name="Wang Y."/>
            <person name="Stata M."/>
            <person name="Wang W."/>
            <person name="Stajich J.E."/>
            <person name="White M.M."/>
            <person name="Moncalvo J.M."/>
        </authorList>
    </citation>
    <scope>NUCLEOTIDE SEQUENCE [LARGE SCALE GENOMIC DNA]</scope>
    <source>
        <strain evidence="9 10">SWE-8-4</strain>
    </source>
</reference>
<dbReference type="AlphaFoldDB" id="A0A2T9YZR5"/>
<dbReference type="InterPro" id="IPR001453">
    <property type="entry name" value="MoaB/Mog_dom"/>
</dbReference>
<feature type="region of interest" description="Disordered" evidence="7">
    <location>
        <begin position="688"/>
        <end position="714"/>
    </location>
</feature>
<dbReference type="GO" id="GO:0043565">
    <property type="term" value="F:sequence-specific DNA binding"/>
    <property type="evidence" value="ECO:0007669"/>
    <property type="project" value="InterPro"/>
</dbReference>
<dbReference type="SUPFAM" id="SSF46785">
    <property type="entry name" value="Winged helix' DNA-binding domain"/>
    <property type="match status" value="1"/>
</dbReference>
<sequence>MEKSPTNVNQKIRVTGFLNKLYNLVDDTSSNNYIRWTESGESFLVYKHEDFAKEILPKFFKHNNFSSFVRQLNMYGFHKVPHLQQGVMASDNSSQESWEFSNPHFQQNQPDLLHFVIRNCRSKSARDDYAPSGVKLIENSKASIDTRTTILDSEINQKFENLARELEKTKDHQITLSTEIKRLKRENSMLWQEASATSHRFVRQQEGVEKIMKFLASVFSHDKYKPEFTNKNQLLLSNIPNSMSKNGVRNTDSSPIVDSDQSLDNSKTLMISDINKNSKNFSSLSNISNNVPSANKNILVNSPSKIWSPSSTNSPFSRDLPTFNLKNLSGNTNNVNNILAYNNFDLNHIKDLESYHKNSNMDSFIGSFDNSSEQQMNDIVIPSSSIVQLNNSPIEDTGNLQPNQIETPESNSTELLKSNNNTFDPDLDKSIETILADIIKNPSKFNDNDLYHKNQLSGNESKQQTENTSSNNMLLKNNLHVNSETIAKLINSQQNSSKAESQLIESSQRAPNQLQHWNNSPHSLGSQNNQKLSQKSLNNTQILPIGTESPVRLMIIAMSTCNSQQFEIFMRLFTLFDAKNNYLPCLLHQLDYNSKSGLGYSLSQIHNDPEFARKAAVLNERRLTNPGLYNILHLAAHGKLTWKSEMEIPNNLGPRWFEGLSFSPKDSNVLDDNTNLLTTLSEKIIGSNATSNLGKNNSISSKKNDKQNKNDNINSQINQNQNTLMNQNTQINQMNQNTQMNQNQNTQMNQNQNQNTEMNQTYMSDIFSDYLKPTSNNANNNSTNINNLSNLYKQLELINSDSAHIDTSNQAKNSNFFDYLDLQNLSNISQPNDSLYSTKMDYSLEDLDKLLLDDQSQHLFSQLKNSDELINAESQYPLDLSNLESNIAENYKFNDELGLNNASSSGGISKTQDIDLFAPLQDHMGINDDSFDHKKDLDDFFLSNLSLLPQFNLTQIKSADGDKETKSLNLGVNDMLPNNNSDKIITNLVPQGTAASTLPLAIQKNQNENSAYLVQQCYENGFKLSRVEFVGDEEQDIAETIQRLSSTHDMVVTTGGLGPTHDDITFEAIASAFNVNLVCDNDILNSQLTHIERLKSQEASVQNFKKNTALEKTSLQDSKIKGLISSNELLSLKKNATIPISSKKYYVGKEFWSPVVITNNVFTFPGVPTLFRSMLKVLFQDYKKNKLEPLGFVFRNLQNSTIFYSKALSTDLCESDIALELEKIQTKYNGIVKIGSYPIIDPNKSYKVKLTVDGTDEDSVNKCYNEIYALINEG</sequence>
<dbReference type="InterPro" id="IPR036388">
    <property type="entry name" value="WH-like_DNA-bd_sf"/>
</dbReference>
<dbReference type="PANTHER" id="PTHR47675">
    <property type="entry name" value="MOLYBDOPTERIN BINDING DOMAIN PROTEIN (AFU_ORTHOLOGUE AFUA_5G11210)"/>
    <property type="match status" value="1"/>
</dbReference>
<dbReference type="PRINTS" id="PR00056">
    <property type="entry name" value="HSFDOMAIN"/>
</dbReference>
<organism evidence="9 10">
    <name type="scientific">Smittium simulii</name>
    <dbReference type="NCBI Taxonomy" id="133385"/>
    <lineage>
        <taxon>Eukaryota</taxon>
        <taxon>Fungi</taxon>
        <taxon>Fungi incertae sedis</taxon>
        <taxon>Zoopagomycota</taxon>
        <taxon>Kickxellomycotina</taxon>
        <taxon>Harpellomycetes</taxon>
        <taxon>Harpellales</taxon>
        <taxon>Legeriomycetaceae</taxon>
        <taxon>Smittium</taxon>
    </lineage>
</organism>
<proteinExistence type="inferred from homology"/>
<dbReference type="OrthoDB" id="60033at2759"/>
<dbReference type="GO" id="GO:0047884">
    <property type="term" value="F:FAD diphosphatase activity"/>
    <property type="evidence" value="ECO:0007669"/>
    <property type="project" value="TreeGrafter"/>
</dbReference>
<dbReference type="FunFam" id="1.10.10.10:FF:000027">
    <property type="entry name" value="Heat shock transcription factor 1"/>
    <property type="match status" value="1"/>
</dbReference>
<dbReference type="STRING" id="133385.A0A2T9YZR5"/>
<dbReference type="InterPro" id="IPR036390">
    <property type="entry name" value="WH_DNA-bd_sf"/>
</dbReference>
<gene>
    <name evidence="9" type="ORF">BB561_000302</name>
</gene>
<evidence type="ECO:0000259" key="8">
    <source>
        <dbReference type="PROSITE" id="PS00434"/>
    </source>
</evidence>
<feature type="region of interest" description="Disordered" evidence="7">
    <location>
        <begin position="492"/>
        <end position="530"/>
    </location>
</feature>
<dbReference type="Proteomes" id="UP000245383">
    <property type="component" value="Unassembled WGS sequence"/>
</dbReference>
<dbReference type="SUPFAM" id="SSF53218">
    <property type="entry name" value="Molybdenum cofactor biosynthesis proteins"/>
    <property type="match status" value="1"/>
</dbReference>
<keyword evidence="3" id="KW-0238">DNA-binding</keyword>
<evidence type="ECO:0000256" key="1">
    <source>
        <dbReference type="ARBA" id="ARBA00004123"/>
    </source>
</evidence>